<dbReference type="GO" id="GO:0016491">
    <property type="term" value="F:oxidoreductase activity"/>
    <property type="evidence" value="ECO:0007669"/>
    <property type="project" value="UniProtKB-KW"/>
</dbReference>
<dbReference type="SUPFAM" id="SSF51735">
    <property type="entry name" value="NAD(P)-binding Rossmann-fold domains"/>
    <property type="match status" value="1"/>
</dbReference>
<keyword evidence="2" id="KW-0521">NADP</keyword>
<evidence type="ECO:0000313" key="6">
    <source>
        <dbReference type="Proteomes" id="UP000663193"/>
    </source>
</evidence>
<reference evidence="6" key="1">
    <citation type="journal article" date="2021" name="BMC Genomics">
        <title>Chromosome-level genome assembly and manually-curated proteome of model necrotroph Parastagonospora nodorum Sn15 reveals a genome-wide trove of candidate effector homologs, and redundancy of virulence-related functions within an accessory chromosome.</title>
        <authorList>
            <person name="Bertazzoni S."/>
            <person name="Jones D.A.B."/>
            <person name="Phan H.T."/>
            <person name="Tan K.-C."/>
            <person name="Hane J.K."/>
        </authorList>
    </citation>
    <scope>NUCLEOTIDE SEQUENCE [LARGE SCALE GENOMIC DNA]</scope>
    <source>
        <strain evidence="6">SN15 / ATCC MYA-4574 / FGSC 10173)</strain>
    </source>
</reference>
<dbReference type="PANTHER" id="PTHR24322">
    <property type="entry name" value="PKSB"/>
    <property type="match status" value="1"/>
</dbReference>
<evidence type="ECO:0000313" key="5">
    <source>
        <dbReference type="EMBL" id="QRC94379.1"/>
    </source>
</evidence>
<evidence type="ECO:0000256" key="4">
    <source>
        <dbReference type="RuleBase" id="RU000363"/>
    </source>
</evidence>
<dbReference type="Pfam" id="PF00106">
    <property type="entry name" value="adh_short"/>
    <property type="match status" value="1"/>
</dbReference>
<evidence type="ECO:0008006" key="7">
    <source>
        <dbReference type="Google" id="ProtNLM"/>
    </source>
</evidence>
<dbReference type="OMA" id="CDITTVE"/>
<evidence type="ECO:0000256" key="2">
    <source>
        <dbReference type="ARBA" id="ARBA00022857"/>
    </source>
</evidence>
<dbReference type="VEuPathDB" id="FungiDB:JI435_076230"/>
<name>A0A7U2HXV3_PHANO</name>
<dbReference type="PANTHER" id="PTHR24322:SF736">
    <property type="entry name" value="RETINOL DEHYDROGENASE 10"/>
    <property type="match status" value="1"/>
</dbReference>
<protein>
    <recommendedName>
        <fullName evidence="7">NAD(P)-binding protein</fullName>
    </recommendedName>
</protein>
<dbReference type="OrthoDB" id="10253736at2759"/>
<dbReference type="PRINTS" id="PR00081">
    <property type="entry name" value="GDHRDH"/>
</dbReference>
<gene>
    <name evidence="5" type="ORF">JI435_076230</name>
</gene>
<sequence length="362" mass="39018">MASKVVSTLKETASEPILTGALLYLLTRGPSNLRERILGPFQTNLLAKNGVARLAVFITALKVLTGLGVVRRINGALNSLAWNNWKLFGRPGAPFEFGPEKKELVIITGGSSGFGYEMVKSFANHARVVVLDVADFPPELSSIPDVHFYKCDITDASGVEGLCKEVLQTHGDATVLINNAGIGSGKLVLETSNAESEKLLKVNLLSHLTLIREFLPGMLRKNKGHIVTIASMASFLAAPGLLDYCISKVGALYVSEGVRAECLSRYPGGEGICFTSVHPSWHQTGILKGNEATIAKFGIVPDPPTNVSDLVVKQVLNGKSGRLVVPKSEESKTGLRNWPLWAQDIALGLVWQRKDSFGFAKK</sequence>
<dbReference type="EMBL" id="CP069026">
    <property type="protein sequence ID" value="QRC94379.1"/>
    <property type="molecule type" value="Genomic_DNA"/>
</dbReference>
<dbReference type="InterPro" id="IPR002347">
    <property type="entry name" value="SDR_fam"/>
</dbReference>
<dbReference type="AlphaFoldDB" id="A0A7U2HXV3"/>
<dbReference type="KEGG" id="pno:SNOG_07623"/>
<keyword evidence="3" id="KW-0560">Oxidoreductase</keyword>
<dbReference type="InterPro" id="IPR020904">
    <property type="entry name" value="Sc_DH/Rdtase_CS"/>
</dbReference>
<proteinExistence type="inferred from homology"/>
<keyword evidence="6" id="KW-1185">Reference proteome</keyword>
<accession>A0A7U2HXV3</accession>
<dbReference type="PRINTS" id="PR00080">
    <property type="entry name" value="SDRFAMILY"/>
</dbReference>
<comment type="similarity">
    <text evidence="1 4">Belongs to the short-chain dehydrogenases/reductases (SDR) family.</text>
</comment>
<dbReference type="RefSeq" id="XP_001797957.1">
    <property type="nucleotide sequence ID" value="XM_001797905.1"/>
</dbReference>
<evidence type="ECO:0000256" key="1">
    <source>
        <dbReference type="ARBA" id="ARBA00006484"/>
    </source>
</evidence>
<dbReference type="PROSITE" id="PS00061">
    <property type="entry name" value="ADH_SHORT"/>
    <property type="match status" value="1"/>
</dbReference>
<dbReference type="Proteomes" id="UP000663193">
    <property type="component" value="Chromosome 4"/>
</dbReference>
<organism evidence="5 6">
    <name type="scientific">Phaeosphaeria nodorum (strain SN15 / ATCC MYA-4574 / FGSC 10173)</name>
    <name type="common">Glume blotch fungus</name>
    <name type="synonym">Parastagonospora nodorum</name>
    <dbReference type="NCBI Taxonomy" id="321614"/>
    <lineage>
        <taxon>Eukaryota</taxon>
        <taxon>Fungi</taxon>
        <taxon>Dikarya</taxon>
        <taxon>Ascomycota</taxon>
        <taxon>Pezizomycotina</taxon>
        <taxon>Dothideomycetes</taxon>
        <taxon>Pleosporomycetidae</taxon>
        <taxon>Pleosporales</taxon>
        <taxon>Pleosporineae</taxon>
        <taxon>Phaeosphaeriaceae</taxon>
        <taxon>Parastagonospora</taxon>
    </lineage>
</organism>
<evidence type="ECO:0000256" key="3">
    <source>
        <dbReference type="ARBA" id="ARBA00023002"/>
    </source>
</evidence>
<dbReference type="InterPro" id="IPR036291">
    <property type="entry name" value="NAD(P)-bd_dom_sf"/>
</dbReference>
<dbReference type="Gene3D" id="3.40.50.720">
    <property type="entry name" value="NAD(P)-binding Rossmann-like Domain"/>
    <property type="match status" value="1"/>
</dbReference>